<dbReference type="KEGG" id="daer:H9K75_14865"/>
<keyword evidence="3" id="KW-1185">Reference proteome</keyword>
<dbReference type="AlphaFoldDB" id="A0A7H0GQJ2"/>
<feature type="region of interest" description="Disordered" evidence="1">
    <location>
        <begin position="98"/>
        <end position="135"/>
    </location>
</feature>
<evidence type="ECO:0000313" key="2">
    <source>
        <dbReference type="EMBL" id="QNP50558.1"/>
    </source>
</evidence>
<dbReference type="InterPro" id="IPR021330">
    <property type="entry name" value="DUF2939"/>
</dbReference>
<dbReference type="Proteomes" id="UP000516028">
    <property type="component" value="Chromosome"/>
</dbReference>
<organism evidence="2 3">
    <name type="scientific">Diaphorobacter aerolatus</name>
    <dbReference type="NCBI Taxonomy" id="1288495"/>
    <lineage>
        <taxon>Bacteria</taxon>
        <taxon>Pseudomonadati</taxon>
        <taxon>Pseudomonadota</taxon>
        <taxon>Betaproteobacteria</taxon>
        <taxon>Burkholderiales</taxon>
        <taxon>Comamonadaceae</taxon>
        <taxon>Diaphorobacter</taxon>
    </lineage>
</organism>
<proteinExistence type="predicted"/>
<sequence>MALVFVALLYASPYLAMRSIGKALDARDADALSQYVDYPVLRENIKGKLMSSIADRLPAQDSSNPLGGLGQAIGGMMVGAAVEAMVSPAGVMAMLHSGQLDPRLPPANKARRAPEARPDDASGKDSRDQNNDRNFSVDYQGFSKVRVSRKSDPARAFIFRRDGLMGWKLINVDL</sequence>
<gene>
    <name evidence="2" type="ORF">H9K75_14865</name>
</gene>
<feature type="compositionally biased region" description="Basic and acidic residues" evidence="1">
    <location>
        <begin position="112"/>
        <end position="131"/>
    </location>
</feature>
<dbReference type="EMBL" id="CP060783">
    <property type="protein sequence ID" value="QNP50558.1"/>
    <property type="molecule type" value="Genomic_DNA"/>
</dbReference>
<name>A0A7H0GQJ2_9BURK</name>
<protein>
    <submittedName>
        <fullName evidence="2">DUF2939 domain-containing protein</fullName>
    </submittedName>
</protein>
<reference evidence="2 3" key="1">
    <citation type="submission" date="2020-08" db="EMBL/GenBank/DDBJ databases">
        <title>Genome sequence of Diaphorobacter aerolatus KACC 16536T.</title>
        <authorList>
            <person name="Hyun D.-W."/>
            <person name="Bae J.-W."/>
        </authorList>
    </citation>
    <scope>NUCLEOTIDE SEQUENCE [LARGE SCALE GENOMIC DNA]</scope>
    <source>
        <strain evidence="2 3">KACC 16536</strain>
    </source>
</reference>
<dbReference type="Pfam" id="PF11159">
    <property type="entry name" value="DUF2939"/>
    <property type="match status" value="1"/>
</dbReference>
<evidence type="ECO:0000313" key="3">
    <source>
        <dbReference type="Proteomes" id="UP000516028"/>
    </source>
</evidence>
<evidence type="ECO:0000256" key="1">
    <source>
        <dbReference type="SAM" id="MobiDB-lite"/>
    </source>
</evidence>
<accession>A0A7H0GQJ2</accession>